<sequence length="28" mass="2994">LAEQTEFLTPLASHGHEEVPDFVGSPVS</sequence>
<evidence type="ECO:0000256" key="1">
    <source>
        <dbReference type="SAM" id="MobiDB-lite"/>
    </source>
</evidence>
<comment type="caution">
    <text evidence="2">The sequence shown here is derived from an EMBL/GenBank/DDBJ whole genome shotgun (WGS) entry which is preliminary data.</text>
</comment>
<gene>
    <name evidence="2" type="ORF">Tci_911730</name>
</gene>
<accession>A0A699W4H1</accession>
<reference evidence="2" key="1">
    <citation type="journal article" date="2019" name="Sci. Rep.">
        <title>Draft genome of Tanacetum cinerariifolium, the natural source of mosquito coil.</title>
        <authorList>
            <person name="Yamashiro T."/>
            <person name="Shiraishi A."/>
            <person name="Satake H."/>
            <person name="Nakayama K."/>
        </authorList>
    </citation>
    <scope>NUCLEOTIDE SEQUENCE</scope>
</reference>
<dbReference type="AlphaFoldDB" id="A0A699W4H1"/>
<protein>
    <submittedName>
        <fullName evidence="2">Uncharacterized protein</fullName>
    </submittedName>
</protein>
<organism evidence="2">
    <name type="scientific">Tanacetum cinerariifolium</name>
    <name type="common">Dalmatian daisy</name>
    <name type="synonym">Chrysanthemum cinerariifolium</name>
    <dbReference type="NCBI Taxonomy" id="118510"/>
    <lineage>
        <taxon>Eukaryota</taxon>
        <taxon>Viridiplantae</taxon>
        <taxon>Streptophyta</taxon>
        <taxon>Embryophyta</taxon>
        <taxon>Tracheophyta</taxon>
        <taxon>Spermatophyta</taxon>
        <taxon>Magnoliopsida</taxon>
        <taxon>eudicotyledons</taxon>
        <taxon>Gunneridae</taxon>
        <taxon>Pentapetalae</taxon>
        <taxon>asterids</taxon>
        <taxon>campanulids</taxon>
        <taxon>Asterales</taxon>
        <taxon>Asteraceae</taxon>
        <taxon>Asteroideae</taxon>
        <taxon>Anthemideae</taxon>
        <taxon>Anthemidinae</taxon>
        <taxon>Tanacetum</taxon>
    </lineage>
</organism>
<dbReference type="EMBL" id="BKCJ011521619">
    <property type="protein sequence ID" value="GFD39761.1"/>
    <property type="molecule type" value="Genomic_DNA"/>
</dbReference>
<evidence type="ECO:0000313" key="2">
    <source>
        <dbReference type="EMBL" id="GFD39761.1"/>
    </source>
</evidence>
<proteinExistence type="predicted"/>
<feature type="region of interest" description="Disordered" evidence="1">
    <location>
        <begin position="1"/>
        <end position="28"/>
    </location>
</feature>
<name>A0A699W4H1_TANCI</name>
<feature type="non-terminal residue" evidence="2">
    <location>
        <position position="1"/>
    </location>
</feature>